<accession>A0A2T5KC89</accession>
<sequence>MTESRYPDELIVIPRPRLLADDTPPPAPVPGPRGPSTRPEEVRPDAA</sequence>
<proteinExistence type="predicted"/>
<evidence type="ECO:0000256" key="1">
    <source>
        <dbReference type="SAM" id="MobiDB-lite"/>
    </source>
</evidence>
<name>A0A2T5KC89_9RHOB</name>
<dbReference type="Proteomes" id="UP000244060">
    <property type="component" value="Unassembled WGS sequence"/>
</dbReference>
<dbReference type="AlphaFoldDB" id="A0A2T5KC89"/>
<organism evidence="2 3">
    <name type="scientific">Cereibacter azotoformans</name>
    <dbReference type="NCBI Taxonomy" id="43057"/>
    <lineage>
        <taxon>Bacteria</taxon>
        <taxon>Pseudomonadati</taxon>
        <taxon>Pseudomonadota</taxon>
        <taxon>Alphaproteobacteria</taxon>
        <taxon>Rhodobacterales</taxon>
        <taxon>Paracoccaceae</taxon>
        <taxon>Cereibacter</taxon>
    </lineage>
</organism>
<feature type="compositionally biased region" description="Basic and acidic residues" evidence="1">
    <location>
        <begin position="38"/>
        <end position="47"/>
    </location>
</feature>
<dbReference type="RefSeq" id="WP_181318459.1">
    <property type="nucleotide sequence ID" value="NZ_CP090021.1"/>
</dbReference>
<feature type="region of interest" description="Disordered" evidence="1">
    <location>
        <begin position="1"/>
        <end position="47"/>
    </location>
</feature>
<gene>
    <name evidence="2" type="ORF">C8J28_103160</name>
</gene>
<dbReference type="EMBL" id="QAOT01000003">
    <property type="protein sequence ID" value="PTR20033.1"/>
    <property type="molecule type" value="Genomic_DNA"/>
</dbReference>
<comment type="caution">
    <text evidence="2">The sequence shown here is derived from an EMBL/GenBank/DDBJ whole genome shotgun (WGS) entry which is preliminary data.</text>
</comment>
<evidence type="ECO:0000313" key="2">
    <source>
        <dbReference type="EMBL" id="PTR20033.1"/>
    </source>
</evidence>
<keyword evidence="3" id="KW-1185">Reference proteome</keyword>
<protein>
    <submittedName>
        <fullName evidence="2">Uncharacterized protein</fullName>
    </submittedName>
</protein>
<reference evidence="2 3" key="1">
    <citation type="submission" date="2018-04" db="EMBL/GenBank/DDBJ databases">
        <title>Genomic Encyclopedia of Type Strains, Phase III (KMG-III): the genomes of soil and plant-associated and newly described type strains.</title>
        <authorList>
            <person name="Whitman W."/>
        </authorList>
    </citation>
    <scope>NUCLEOTIDE SEQUENCE [LARGE SCALE GENOMIC DNA]</scope>
    <source>
        <strain evidence="2 3">KA25</strain>
    </source>
</reference>
<evidence type="ECO:0000313" key="3">
    <source>
        <dbReference type="Proteomes" id="UP000244060"/>
    </source>
</evidence>
<feature type="compositionally biased region" description="Pro residues" evidence="1">
    <location>
        <begin position="23"/>
        <end position="33"/>
    </location>
</feature>